<dbReference type="EMBL" id="CM044705">
    <property type="protein sequence ID" value="KAI5663036.1"/>
    <property type="molecule type" value="Genomic_DNA"/>
</dbReference>
<evidence type="ECO:0000313" key="1">
    <source>
        <dbReference type="EMBL" id="KAI5663036.1"/>
    </source>
</evidence>
<evidence type="ECO:0000313" key="2">
    <source>
        <dbReference type="Proteomes" id="UP001060085"/>
    </source>
</evidence>
<sequence length="521" mass="58991">MVVAMDSMLIVEAPWTHGNFISRRRDGYGNFIPKRHNGVASIVEEPPKVKELPYAKLEIEESLETHFEKEIFNDDSCDNMNEKSIEKEEYIKTKEKDRVEEKNRSIKDLCFFDSRSALFVECKKDECEKEKEIDSEESERTKENGCFSEEQESINEEQKEKEVVAFDKSEFFLVSYISHVSVIGDACSISFGGGLFLVVPYVSKCLSSHASFEQSLIHSGAKFDRSCYDFVIQYHVILDILCGIALAQIFFLVHELSLSSTKVTFSGSVMQIPIVVGFNFYLMIYAHVPVCLMANTLPLTVIVNLGTEILPFDINILHHFPNEFAPLAILPPLFEASEREPYPPLKRQASPGPASKKAKGKAPISSLINAWSTFVKHFYTKEAQERIHDFESKPIVAKKRVSQETLKLYNTFDLLSGLGCLEMAVFLETYNGSFVSEFYANLTADIDDPTSLALSHVYVRGQVIAFSPAYIDDFLSSPHYGNIKSTRLEGTLTLGQLQKCSQEMRRHIGQITIVFNEHSSY</sequence>
<keyword evidence="2" id="KW-1185">Reference proteome</keyword>
<protein>
    <submittedName>
        <fullName evidence="1">Uncharacterized protein</fullName>
    </submittedName>
</protein>
<proteinExistence type="predicted"/>
<accession>A0ACC0AQY7</accession>
<comment type="caution">
    <text evidence="1">The sequence shown here is derived from an EMBL/GenBank/DDBJ whole genome shotgun (WGS) entry which is preliminary data.</text>
</comment>
<name>A0ACC0AQY7_CATRO</name>
<reference evidence="2" key="1">
    <citation type="journal article" date="2023" name="Nat. Plants">
        <title>Single-cell RNA sequencing provides a high-resolution roadmap for understanding the multicellular compartmentation of specialized metabolism.</title>
        <authorList>
            <person name="Sun S."/>
            <person name="Shen X."/>
            <person name="Li Y."/>
            <person name="Li Y."/>
            <person name="Wang S."/>
            <person name="Li R."/>
            <person name="Zhang H."/>
            <person name="Shen G."/>
            <person name="Guo B."/>
            <person name="Wei J."/>
            <person name="Xu J."/>
            <person name="St-Pierre B."/>
            <person name="Chen S."/>
            <person name="Sun C."/>
        </authorList>
    </citation>
    <scope>NUCLEOTIDE SEQUENCE [LARGE SCALE GENOMIC DNA]</scope>
</reference>
<organism evidence="1 2">
    <name type="scientific">Catharanthus roseus</name>
    <name type="common">Madagascar periwinkle</name>
    <name type="synonym">Vinca rosea</name>
    <dbReference type="NCBI Taxonomy" id="4058"/>
    <lineage>
        <taxon>Eukaryota</taxon>
        <taxon>Viridiplantae</taxon>
        <taxon>Streptophyta</taxon>
        <taxon>Embryophyta</taxon>
        <taxon>Tracheophyta</taxon>
        <taxon>Spermatophyta</taxon>
        <taxon>Magnoliopsida</taxon>
        <taxon>eudicotyledons</taxon>
        <taxon>Gunneridae</taxon>
        <taxon>Pentapetalae</taxon>
        <taxon>asterids</taxon>
        <taxon>lamiids</taxon>
        <taxon>Gentianales</taxon>
        <taxon>Apocynaceae</taxon>
        <taxon>Rauvolfioideae</taxon>
        <taxon>Vinceae</taxon>
        <taxon>Catharanthinae</taxon>
        <taxon>Catharanthus</taxon>
    </lineage>
</organism>
<dbReference type="Proteomes" id="UP001060085">
    <property type="component" value="Linkage Group LG05"/>
</dbReference>
<gene>
    <name evidence="1" type="ORF">M9H77_22359</name>
</gene>